<dbReference type="SUPFAM" id="SSF55856">
    <property type="entry name" value="Cytochrome b5-like heme/steroid binding domain"/>
    <property type="match status" value="1"/>
</dbReference>
<comment type="subcellular location">
    <subcellularLocation>
        <location evidence="1">Cytoplasm</location>
        <location evidence="1">Cytoskeleton</location>
        <location evidence="1">Cilium axoneme</location>
    </subcellularLocation>
</comment>
<dbReference type="Pfam" id="PF00173">
    <property type="entry name" value="Cyt-b5"/>
    <property type="match status" value="1"/>
</dbReference>
<dbReference type="EMBL" id="RRYP01016576">
    <property type="protein sequence ID" value="TNV74880.1"/>
    <property type="molecule type" value="Genomic_DNA"/>
</dbReference>
<dbReference type="GO" id="GO:0046872">
    <property type="term" value="F:metal ion binding"/>
    <property type="evidence" value="ECO:0007669"/>
    <property type="project" value="UniProtKB-KW"/>
</dbReference>
<dbReference type="PANTHER" id="PTHR21281:SF0">
    <property type="entry name" value="CYTOCHROME B5 DOMAIN-CONTAINING PROTEIN 1"/>
    <property type="match status" value="1"/>
</dbReference>
<dbReference type="InterPro" id="IPR036400">
    <property type="entry name" value="Cyt_B5-like_heme/steroid_sf"/>
</dbReference>
<organism evidence="11 12">
    <name type="scientific">Halteria grandinella</name>
    <dbReference type="NCBI Taxonomy" id="5974"/>
    <lineage>
        <taxon>Eukaryota</taxon>
        <taxon>Sar</taxon>
        <taxon>Alveolata</taxon>
        <taxon>Ciliophora</taxon>
        <taxon>Intramacronucleata</taxon>
        <taxon>Spirotrichea</taxon>
        <taxon>Stichotrichia</taxon>
        <taxon>Sporadotrichida</taxon>
        <taxon>Halteriidae</taxon>
        <taxon>Halteria</taxon>
    </lineage>
</organism>
<dbReference type="SMART" id="SM01117">
    <property type="entry name" value="Cyt-b5"/>
    <property type="match status" value="1"/>
</dbReference>
<sequence length="240" mass="28010">MAARVPTPKYSRPSGYKEARHLPKPFKLRRYYTPAEVAAHNTSDDCWVSFFGEVYDLSKLIQDNFGAECEPLIRSAGQDITHWFDLATKEPRTWVDSVTNMTWYYCPLGRYLHIPPIEPDSAWDPSSFKTPWWKNKELRIGCLTEKTRKLRIINMLTKDDDIIEVCREETMNEILDRYIPSNEHAASYTWKRLGRPLDMDATLEENDIPDETAEFVDLNIDEDAYIACVHLYYNDDLTVA</sequence>
<reference evidence="11" key="1">
    <citation type="submission" date="2019-06" db="EMBL/GenBank/DDBJ databases">
        <authorList>
            <person name="Zheng W."/>
        </authorList>
    </citation>
    <scope>NUCLEOTIDE SEQUENCE</scope>
    <source>
        <strain evidence="11">QDHG01</strain>
    </source>
</reference>
<evidence type="ECO:0000313" key="12">
    <source>
        <dbReference type="Proteomes" id="UP000785679"/>
    </source>
</evidence>
<evidence type="ECO:0000256" key="4">
    <source>
        <dbReference type="ARBA" id="ARBA00022723"/>
    </source>
</evidence>
<evidence type="ECO:0000313" key="11">
    <source>
        <dbReference type="EMBL" id="TNV74880.1"/>
    </source>
</evidence>
<dbReference type="PANTHER" id="PTHR21281">
    <property type="entry name" value="CYTOCHROME B5 DOMAIN-CONTAINING PROTEIN 1"/>
    <property type="match status" value="1"/>
</dbReference>
<feature type="domain" description="Cytochrome b5 heme-binding" evidence="10">
    <location>
        <begin position="29"/>
        <end position="84"/>
    </location>
</feature>
<keyword evidence="7" id="KW-0966">Cell projection</keyword>
<protein>
    <recommendedName>
        <fullName evidence="8">Cytochrome b5 domain-containing protein 1</fullName>
    </recommendedName>
</protein>
<evidence type="ECO:0000256" key="9">
    <source>
        <dbReference type="ARBA" id="ARBA00046139"/>
    </source>
</evidence>
<evidence type="ECO:0000256" key="3">
    <source>
        <dbReference type="ARBA" id="ARBA00022617"/>
    </source>
</evidence>
<dbReference type="AlphaFoldDB" id="A0A8J8NI27"/>
<name>A0A8J8NI27_HALGN</name>
<dbReference type="Proteomes" id="UP000785679">
    <property type="component" value="Unassembled WGS sequence"/>
</dbReference>
<keyword evidence="3" id="KW-0349">Heme</keyword>
<evidence type="ECO:0000256" key="7">
    <source>
        <dbReference type="ARBA" id="ARBA00023273"/>
    </source>
</evidence>
<dbReference type="OrthoDB" id="260091at2759"/>
<dbReference type="GO" id="GO:0005930">
    <property type="term" value="C:axoneme"/>
    <property type="evidence" value="ECO:0007669"/>
    <property type="project" value="UniProtKB-SubCell"/>
</dbReference>
<keyword evidence="6" id="KW-0206">Cytoskeleton</keyword>
<evidence type="ECO:0000256" key="8">
    <source>
        <dbReference type="ARBA" id="ARBA00040649"/>
    </source>
</evidence>
<comment type="caution">
    <text evidence="11">The sequence shown here is derived from an EMBL/GenBank/DDBJ whole genome shotgun (WGS) entry which is preliminary data.</text>
</comment>
<keyword evidence="2" id="KW-0963">Cytoplasm</keyword>
<accession>A0A8J8NI27</accession>
<gene>
    <name evidence="11" type="ORF">FGO68_gene964</name>
</gene>
<evidence type="ECO:0000256" key="5">
    <source>
        <dbReference type="ARBA" id="ARBA00023004"/>
    </source>
</evidence>
<evidence type="ECO:0000256" key="2">
    <source>
        <dbReference type="ARBA" id="ARBA00022490"/>
    </source>
</evidence>
<dbReference type="InterPro" id="IPR052320">
    <property type="entry name" value="Cytochrome_b5_domain"/>
</dbReference>
<proteinExistence type="predicted"/>
<evidence type="ECO:0000256" key="1">
    <source>
        <dbReference type="ARBA" id="ARBA00004430"/>
    </source>
</evidence>
<dbReference type="Gene3D" id="3.10.120.10">
    <property type="entry name" value="Cytochrome b5-like heme/steroid binding domain"/>
    <property type="match status" value="1"/>
</dbReference>
<dbReference type="InterPro" id="IPR001199">
    <property type="entry name" value="Cyt_B5-like_heme/steroid-bd"/>
</dbReference>
<evidence type="ECO:0000259" key="10">
    <source>
        <dbReference type="PROSITE" id="PS50255"/>
    </source>
</evidence>
<comment type="function">
    <text evidence="9">Radial spoke stalk protein that binds heme under oxidizing conditions. Required for the coordinated beating of multiple cilia maybe by functioning in a redox signaling pathway.</text>
</comment>
<keyword evidence="5" id="KW-0408">Iron</keyword>
<dbReference type="PROSITE" id="PS50255">
    <property type="entry name" value="CYTOCHROME_B5_2"/>
    <property type="match status" value="1"/>
</dbReference>
<evidence type="ECO:0000256" key="6">
    <source>
        <dbReference type="ARBA" id="ARBA00023212"/>
    </source>
</evidence>
<keyword evidence="4" id="KW-0479">Metal-binding</keyword>
<keyword evidence="12" id="KW-1185">Reference proteome</keyword>